<name>A0A5E6VSN2_PSEFL</name>
<dbReference type="Pfam" id="PF25612">
    <property type="entry name" value="DUF7940"/>
    <property type="match status" value="1"/>
</dbReference>
<keyword evidence="1" id="KW-0812">Transmembrane</keyword>
<evidence type="ECO:0000313" key="3">
    <source>
        <dbReference type="Proteomes" id="UP000326953"/>
    </source>
</evidence>
<dbReference type="Proteomes" id="UP000326953">
    <property type="component" value="Unassembled WGS sequence"/>
</dbReference>
<accession>A0A5E6VSN2</accession>
<keyword evidence="1" id="KW-1133">Transmembrane helix</keyword>
<evidence type="ECO:0008006" key="4">
    <source>
        <dbReference type="Google" id="ProtNLM"/>
    </source>
</evidence>
<evidence type="ECO:0000313" key="2">
    <source>
        <dbReference type="EMBL" id="VVN21035.1"/>
    </source>
</evidence>
<evidence type="ECO:0000256" key="1">
    <source>
        <dbReference type="SAM" id="Phobius"/>
    </source>
</evidence>
<reference evidence="2 3" key="1">
    <citation type="submission" date="2019-09" db="EMBL/GenBank/DDBJ databases">
        <authorList>
            <person name="Chandra G."/>
            <person name="Truman W A."/>
        </authorList>
    </citation>
    <scope>NUCLEOTIDE SEQUENCE [LARGE SCALE GENOMIC DNA]</scope>
    <source>
        <strain evidence="2">PS662</strain>
    </source>
</reference>
<proteinExistence type="predicted"/>
<dbReference type="InterPro" id="IPR057700">
    <property type="entry name" value="DUF7940"/>
</dbReference>
<gene>
    <name evidence="2" type="ORF">PS662_04368</name>
</gene>
<organism evidence="2 3">
    <name type="scientific">Pseudomonas fluorescens</name>
    <dbReference type="NCBI Taxonomy" id="294"/>
    <lineage>
        <taxon>Bacteria</taxon>
        <taxon>Pseudomonadati</taxon>
        <taxon>Pseudomonadota</taxon>
        <taxon>Gammaproteobacteria</taxon>
        <taxon>Pseudomonadales</taxon>
        <taxon>Pseudomonadaceae</taxon>
        <taxon>Pseudomonas</taxon>
    </lineage>
</organism>
<protein>
    <recommendedName>
        <fullName evidence="4">Holin</fullName>
    </recommendedName>
</protein>
<feature type="transmembrane region" description="Helical" evidence="1">
    <location>
        <begin position="57"/>
        <end position="75"/>
    </location>
</feature>
<dbReference type="AlphaFoldDB" id="A0A5E6VSN2"/>
<sequence>MPKASSNYLQRRKFMTLIPEWRKFWRMTSVQWAIAGVVLNAAAAGWSSFQGSVDPLVYASVNMVLGIAVAVSRVIKQPKLNDGDPE</sequence>
<dbReference type="EMBL" id="CABVHK010000015">
    <property type="protein sequence ID" value="VVN21035.1"/>
    <property type="molecule type" value="Genomic_DNA"/>
</dbReference>
<keyword evidence="1" id="KW-0472">Membrane</keyword>